<sequence>MRVYGGTGYEHAAGFNDGYYVLAWPDGKITERVARPRTTLASAILEGDPAKAPKVGRSIGEALRDLLP</sequence>
<gene>
    <name evidence="1" type="ORF">GXW71_13830</name>
</gene>
<accession>A0ABS5EYR7</accession>
<name>A0ABS5EYR7_9PROT</name>
<dbReference type="Proteomes" id="UP001196870">
    <property type="component" value="Unassembled WGS sequence"/>
</dbReference>
<evidence type="ECO:0000313" key="1">
    <source>
        <dbReference type="EMBL" id="MBR0665440.1"/>
    </source>
</evidence>
<comment type="caution">
    <text evidence="1">The sequence shown here is derived from an EMBL/GenBank/DDBJ whole genome shotgun (WGS) entry which is preliminary data.</text>
</comment>
<proteinExistence type="predicted"/>
<keyword evidence="2" id="KW-1185">Reference proteome</keyword>
<dbReference type="RefSeq" id="WP_211853113.1">
    <property type="nucleotide sequence ID" value="NZ_JAAGBB010000015.1"/>
</dbReference>
<dbReference type="EMBL" id="JAAGBB010000015">
    <property type="protein sequence ID" value="MBR0665440.1"/>
    <property type="molecule type" value="Genomic_DNA"/>
</dbReference>
<organism evidence="1 2">
    <name type="scientific">Plastoroseomonas hellenica</name>
    <dbReference type="NCBI Taxonomy" id="2687306"/>
    <lineage>
        <taxon>Bacteria</taxon>
        <taxon>Pseudomonadati</taxon>
        <taxon>Pseudomonadota</taxon>
        <taxon>Alphaproteobacteria</taxon>
        <taxon>Acetobacterales</taxon>
        <taxon>Acetobacteraceae</taxon>
        <taxon>Plastoroseomonas</taxon>
    </lineage>
</organism>
<reference evidence="2" key="1">
    <citation type="journal article" date="2021" name="Syst. Appl. Microbiol.">
        <title>Roseomonas hellenica sp. nov., isolated from roots of wild-growing Alkanna tinctoria.</title>
        <authorList>
            <person name="Rat A."/>
            <person name="Naranjo H.D."/>
            <person name="Lebbe L."/>
            <person name="Cnockaert M."/>
            <person name="Krigas N."/>
            <person name="Grigoriadou K."/>
            <person name="Maloupa E."/>
            <person name="Willems A."/>
        </authorList>
    </citation>
    <scope>NUCLEOTIDE SEQUENCE [LARGE SCALE GENOMIC DNA]</scope>
    <source>
        <strain evidence="2">LMG 31523</strain>
    </source>
</reference>
<protein>
    <submittedName>
        <fullName evidence="1">Uncharacterized protein</fullName>
    </submittedName>
</protein>
<evidence type="ECO:0000313" key="2">
    <source>
        <dbReference type="Proteomes" id="UP001196870"/>
    </source>
</evidence>